<proteinExistence type="predicted"/>
<gene>
    <name evidence="1" type="ORF">CLUMA_CG012720</name>
</gene>
<keyword evidence="2" id="KW-1185">Reference proteome</keyword>
<dbReference type="Proteomes" id="UP000183832">
    <property type="component" value="Unassembled WGS sequence"/>
</dbReference>
<organism evidence="1 2">
    <name type="scientific">Clunio marinus</name>
    <dbReference type="NCBI Taxonomy" id="568069"/>
    <lineage>
        <taxon>Eukaryota</taxon>
        <taxon>Metazoa</taxon>
        <taxon>Ecdysozoa</taxon>
        <taxon>Arthropoda</taxon>
        <taxon>Hexapoda</taxon>
        <taxon>Insecta</taxon>
        <taxon>Pterygota</taxon>
        <taxon>Neoptera</taxon>
        <taxon>Endopterygota</taxon>
        <taxon>Diptera</taxon>
        <taxon>Nematocera</taxon>
        <taxon>Chironomoidea</taxon>
        <taxon>Chironomidae</taxon>
        <taxon>Clunio</taxon>
    </lineage>
</organism>
<accession>A0A1J1IGG8</accession>
<dbReference type="AlphaFoldDB" id="A0A1J1IGG8"/>
<evidence type="ECO:0000313" key="1">
    <source>
        <dbReference type="EMBL" id="CRK99359.1"/>
    </source>
</evidence>
<reference evidence="1 2" key="1">
    <citation type="submission" date="2015-04" db="EMBL/GenBank/DDBJ databases">
        <authorList>
            <person name="Syromyatnikov M.Y."/>
            <person name="Popov V.N."/>
        </authorList>
    </citation>
    <scope>NUCLEOTIDE SEQUENCE [LARGE SCALE GENOMIC DNA]</scope>
</reference>
<evidence type="ECO:0000313" key="2">
    <source>
        <dbReference type="Proteomes" id="UP000183832"/>
    </source>
</evidence>
<protein>
    <submittedName>
        <fullName evidence="1">CLUMA_CG012720, isoform A</fullName>
    </submittedName>
</protein>
<sequence length="120" mass="13850">MKTNELNPTFDPNIPKKNTSLVDMVQKQLEIRQNDLNKIILYVNVSYEEINEVVLNSLHRSENVAAVYVSIEANLVMCADNKSVVRSTVNTKSIFLMMITKKFNRYWVKYQIDSSLGGQY</sequence>
<name>A0A1J1IGG8_9DIPT</name>
<dbReference type="EMBL" id="CVRI01000050">
    <property type="protein sequence ID" value="CRK99359.1"/>
    <property type="molecule type" value="Genomic_DNA"/>
</dbReference>